<dbReference type="InterPro" id="IPR013359">
    <property type="entry name" value="Pilus_4B_PilN"/>
</dbReference>
<geneLocation type="plasmid" evidence="8">
    <name>pRSE40</name>
</geneLocation>
<organism evidence="8">
    <name type="scientific">Salmonella enterica subsp. enterica serovar Karamoja</name>
    <dbReference type="NCBI Taxonomy" id="2500153"/>
    <lineage>
        <taxon>Bacteria</taxon>
        <taxon>Pseudomonadati</taxon>
        <taxon>Pseudomonadota</taxon>
        <taxon>Gammaproteobacteria</taxon>
        <taxon>Enterobacterales</taxon>
        <taxon>Enterobacteriaceae</taxon>
        <taxon>Salmonella</taxon>
    </lineage>
</organism>
<dbReference type="InterPro" id="IPR050810">
    <property type="entry name" value="Bact_Secretion_Sys_Channel"/>
</dbReference>
<protein>
    <submittedName>
        <fullName evidence="8">PilN family type IVB pilus formation outer membrane protein</fullName>
    </submittedName>
</protein>
<dbReference type="Pfam" id="PF00263">
    <property type="entry name" value="Secretin"/>
    <property type="match status" value="1"/>
</dbReference>
<accession>A0A3T0CIE1</accession>
<reference evidence="8" key="1">
    <citation type="submission" date="2018-12" db="EMBL/GenBank/DDBJ databases">
        <title>Complete genome sequences of twenty non-typhoidal Salmonella isolates from Rwanda.</title>
        <authorList>
            <person name="Byukusenge M."/>
            <person name="Li L."/>
            <person name="Subhashinie K."/>
            <person name="Nzayirambaho M."/>
            <person name="Kuchipudi S.V."/>
            <person name="Jayarao B.M."/>
        </authorList>
    </citation>
    <scope>NUCLEOTIDE SEQUENCE</scope>
    <source>
        <strain evidence="8">RSE40</strain>
        <plasmid evidence="8">pRSE40</plasmid>
    </source>
</reference>
<dbReference type="InterPro" id="IPR011514">
    <property type="entry name" value="Secretin_N_2"/>
</dbReference>
<gene>
    <name evidence="8" type="ORF">EL007_24310</name>
</gene>
<dbReference type="PROSITE" id="PS51257">
    <property type="entry name" value="PROKAR_LIPOPROTEIN"/>
    <property type="match status" value="1"/>
</dbReference>
<feature type="domain" description="Secretin N-terminal" evidence="7">
    <location>
        <begin position="201"/>
        <end position="279"/>
    </location>
</feature>
<evidence type="ECO:0000256" key="1">
    <source>
        <dbReference type="ARBA" id="ARBA00004370"/>
    </source>
</evidence>
<evidence type="ECO:0000313" key="8">
    <source>
        <dbReference type="EMBL" id="AZT44384.1"/>
    </source>
</evidence>
<keyword evidence="2 5" id="KW-0732">Signal</keyword>
<name>A0A3T0CIE1_SALET</name>
<evidence type="ECO:0000256" key="3">
    <source>
        <dbReference type="ARBA" id="ARBA00023136"/>
    </source>
</evidence>
<dbReference type="PANTHER" id="PTHR30332:SF24">
    <property type="entry name" value="SECRETIN GSPD-RELATED"/>
    <property type="match status" value="1"/>
</dbReference>
<dbReference type="AlphaFoldDB" id="A0A3T0CIE1"/>
<dbReference type="EMBL" id="CP034699">
    <property type="protein sequence ID" value="AZT44384.1"/>
    <property type="molecule type" value="Genomic_DNA"/>
</dbReference>
<dbReference type="Pfam" id="PF07655">
    <property type="entry name" value="Secretin_N_2"/>
    <property type="match status" value="1"/>
</dbReference>
<dbReference type="InterPro" id="IPR004846">
    <property type="entry name" value="T2SS/T3SS_dom"/>
</dbReference>
<feature type="compositionally biased region" description="Gly residues" evidence="4">
    <location>
        <begin position="229"/>
        <end position="239"/>
    </location>
</feature>
<dbReference type="RefSeq" id="WP_168445629.1">
    <property type="nucleotide sequence ID" value="NZ_CP034699.1"/>
</dbReference>
<dbReference type="NCBIfam" id="TIGR02520">
    <property type="entry name" value="pilus_B_mal_scr"/>
    <property type="match status" value="1"/>
</dbReference>
<dbReference type="GO" id="GO:0019867">
    <property type="term" value="C:outer membrane"/>
    <property type="evidence" value="ECO:0007669"/>
    <property type="project" value="InterPro"/>
</dbReference>
<dbReference type="GO" id="GO:0009306">
    <property type="term" value="P:protein secretion"/>
    <property type="evidence" value="ECO:0007669"/>
    <property type="project" value="InterPro"/>
</dbReference>
<sequence>MKLKRLTGLAAAITLALGLSGCGALDNINHTVGKTDTEYSRGQKAMKSMSTGKPVQEISTQWINPVPLDQQNKKSQLPGCTPVLTQPGNISLNEVMAFITRSCHVPVSATPDAIAAMTASMTSGKTEKLSAVPLPSTTGMPPLSSLGGAPATAQAALQVPGQIQGLFWQGSLAGLLDEVTTRLGLSWRYAHGRISIFYLETRTFPVLFLDNKTDFNARTVSGTTTSNGSSGGSSSGGLTGDSNTEQTTNSELKSSLYEDLQKNVQTMLTPGSGRMFLSSGLLTVTDTPQVLDNIKAFMDKQNVEMNRQVVLNVEVLSLTKHTEDQLGIDWDLVFASGEITGSVANAFSETADNAMSTGMTIVNGRFAGSSAFVHALSEQANVSIVTQEASTTTNMSAVPIQVGTQQDYADQVDNEDTANVGSSTSISKSTVTTGFNMTLLPYIQPDSSQMQLVFSMSLSDDPTFRTFTSGDSSTELMKTKLKVVSQRAILKSGQTLVLSGFQQANDTGEKEGVGSASFWGLGGGGDAQNDKTMLVVLITPTLVNG</sequence>
<keyword evidence="8" id="KW-0614">Plasmid</keyword>
<dbReference type="GO" id="GO:0009297">
    <property type="term" value="P:pilus assembly"/>
    <property type="evidence" value="ECO:0007669"/>
    <property type="project" value="InterPro"/>
</dbReference>
<dbReference type="PANTHER" id="PTHR30332">
    <property type="entry name" value="PROBABLE GENERAL SECRETION PATHWAY PROTEIN D"/>
    <property type="match status" value="1"/>
</dbReference>
<feature type="domain" description="Type II/III secretion system secretin-like" evidence="6">
    <location>
        <begin position="375"/>
        <end position="543"/>
    </location>
</feature>
<proteinExistence type="predicted"/>
<feature type="region of interest" description="Disordered" evidence="4">
    <location>
        <begin position="221"/>
        <end position="251"/>
    </location>
</feature>
<evidence type="ECO:0000256" key="5">
    <source>
        <dbReference type="SAM" id="SignalP"/>
    </source>
</evidence>
<evidence type="ECO:0000256" key="2">
    <source>
        <dbReference type="ARBA" id="ARBA00022729"/>
    </source>
</evidence>
<feature type="chain" id="PRO_5019078291" evidence="5">
    <location>
        <begin position="25"/>
        <end position="545"/>
    </location>
</feature>
<comment type="subcellular location">
    <subcellularLocation>
        <location evidence="1">Membrane</location>
    </subcellularLocation>
</comment>
<evidence type="ECO:0000259" key="7">
    <source>
        <dbReference type="Pfam" id="PF07655"/>
    </source>
</evidence>
<feature type="signal peptide" evidence="5">
    <location>
        <begin position="1"/>
        <end position="24"/>
    </location>
</feature>
<evidence type="ECO:0000256" key="4">
    <source>
        <dbReference type="SAM" id="MobiDB-lite"/>
    </source>
</evidence>
<evidence type="ECO:0000259" key="6">
    <source>
        <dbReference type="Pfam" id="PF00263"/>
    </source>
</evidence>
<keyword evidence="3" id="KW-0472">Membrane</keyword>